<reference evidence="1 2" key="1">
    <citation type="journal article" date="2018" name="MBio">
        <title>Comparative Genomics Reveals the Core Gene Toolbox for the Fungus-Insect Symbiosis.</title>
        <authorList>
            <person name="Wang Y."/>
            <person name="Stata M."/>
            <person name="Wang W."/>
            <person name="Stajich J.E."/>
            <person name="White M.M."/>
            <person name="Moncalvo J.M."/>
        </authorList>
    </citation>
    <scope>NUCLEOTIDE SEQUENCE [LARGE SCALE GENOMIC DNA]</scope>
    <source>
        <strain evidence="1 2">SC-DP-2</strain>
    </source>
</reference>
<dbReference type="SUPFAM" id="SSF52096">
    <property type="entry name" value="ClpP/crotonase"/>
    <property type="match status" value="1"/>
</dbReference>
<name>A0A2T9Z6X0_9FUNG</name>
<keyword evidence="2" id="KW-1185">Reference proteome</keyword>
<evidence type="ECO:0008006" key="3">
    <source>
        <dbReference type="Google" id="ProtNLM"/>
    </source>
</evidence>
<dbReference type="InterPro" id="IPR029045">
    <property type="entry name" value="ClpP/crotonase-like_dom_sf"/>
</dbReference>
<dbReference type="STRING" id="133381.A0A2T9Z6X0"/>
<dbReference type="OrthoDB" id="1696280at2759"/>
<dbReference type="Gene3D" id="3.90.226.10">
    <property type="entry name" value="2-enoyl-CoA Hydratase, Chain A, domain 1"/>
    <property type="match status" value="1"/>
</dbReference>
<proteinExistence type="predicted"/>
<organism evidence="1 2">
    <name type="scientific">Smittium megazygosporum</name>
    <dbReference type="NCBI Taxonomy" id="133381"/>
    <lineage>
        <taxon>Eukaryota</taxon>
        <taxon>Fungi</taxon>
        <taxon>Fungi incertae sedis</taxon>
        <taxon>Zoopagomycota</taxon>
        <taxon>Kickxellomycotina</taxon>
        <taxon>Harpellomycetes</taxon>
        <taxon>Harpellales</taxon>
        <taxon>Legeriomycetaceae</taxon>
        <taxon>Smittium</taxon>
    </lineage>
</organism>
<evidence type="ECO:0000313" key="1">
    <source>
        <dbReference type="EMBL" id="PVV00292.1"/>
    </source>
</evidence>
<protein>
    <recommendedName>
        <fullName evidence="3">Enoyl-CoA hydratase</fullName>
    </recommendedName>
</protein>
<comment type="caution">
    <text evidence="1">The sequence shown here is derived from an EMBL/GenBank/DDBJ whole genome shotgun (WGS) entry which is preliminary data.</text>
</comment>
<dbReference type="EMBL" id="MBFS01002112">
    <property type="protein sequence ID" value="PVV00292.1"/>
    <property type="molecule type" value="Genomic_DNA"/>
</dbReference>
<dbReference type="Proteomes" id="UP000245609">
    <property type="component" value="Unassembled WGS sequence"/>
</dbReference>
<dbReference type="AlphaFoldDB" id="A0A2T9Z6X0"/>
<accession>A0A2T9Z6X0</accession>
<sequence>MGENKGFICMNEIDLNLPLTDGPVELIKSRVTNPPALTQILLEGRRFTAKQAVEIGLIDIAVPNSAVFETALGIAHRVSPKAQLGGQVYAVIKQTKNRVAIEALRKGGLSPVKFELSKL</sequence>
<gene>
    <name evidence="1" type="ORF">BB560_005332</name>
</gene>
<evidence type="ECO:0000313" key="2">
    <source>
        <dbReference type="Proteomes" id="UP000245609"/>
    </source>
</evidence>